<dbReference type="PRINTS" id="PR00081">
    <property type="entry name" value="GDHRDH"/>
</dbReference>
<dbReference type="AlphaFoldDB" id="A0A9X2HNY6"/>
<dbReference type="EMBL" id="JAMLDX010000023">
    <property type="protein sequence ID" value="MCP3732779.1"/>
    <property type="molecule type" value="Genomic_DNA"/>
</dbReference>
<accession>A0A9X2HNY6</accession>
<dbReference type="RefSeq" id="WP_254296495.1">
    <property type="nucleotide sequence ID" value="NZ_JAMLDX010000023.1"/>
</dbReference>
<proteinExistence type="inferred from homology"/>
<reference evidence="3" key="1">
    <citation type="submission" date="2022-05" db="EMBL/GenBank/DDBJ databases">
        <title>Sphingomonas sp. strain MG17 Genome sequencing and assembly.</title>
        <authorList>
            <person name="Kim I."/>
        </authorList>
    </citation>
    <scope>NUCLEOTIDE SEQUENCE</scope>
    <source>
        <strain evidence="3">MG17</strain>
    </source>
</reference>
<dbReference type="PANTHER" id="PTHR43639">
    <property type="entry name" value="OXIDOREDUCTASE, SHORT-CHAIN DEHYDROGENASE/REDUCTASE FAMILY (AFU_ORTHOLOGUE AFUA_5G02870)"/>
    <property type="match status" value="1"/>
</dbReference>
<keyword evidence="2" id="KW-0560">Oxidoreductase</keyword>
<dbReference type="CDD" id="cd05233">
    <property type="entry name" value="SDR_c"/>
    <property type="match status" value="1"/>
</dbReference>
<dbReference type="Pfam" id="PF13561">
    <property type="entry name" value="adh_short_C2"/>
    <property type="match status" value="1"/>
</dbReference>
<dbReference type="InterPro" id="IPR036291">
    <property type="entry name" value="NAD(P)-bd_dom_sf"/>
</dbReference>
<dbReference type="SUPFAM" id="SSF51735">
    <property type="entry name" value="NAD(P)-binding Rossmann-fold domains"/>
    <property type="match status" value="1"/>
</dbReference>
<comment type="similarity">
    <text evidence="1">Belongs to the short-chain dehydrogenases/reductases (SDR) family.</text>
</comment>
<dbReference type="Proteomes" id="UP001139451">
    <property type="component" value="Unassembled WGS sequence"/>
</dbReference>
<evidence type="ECO:0000256" key="1">
    <source>
        <dbReference type="ARBA" id="ARBA00006484"/>
    </source>
</evidence>
<sequence length="252" mass="26128">MIASTTAPAPLFAPGAALVVGGSGGLGSAIAAKLAEQGAPVIVSYRKARDEAQNLVEQIRSASGEAEAVRFDLLDPASVADGIADAAKLFGGIGALVYAPGAKPAYDFVSRVPADEWRRIIEVDVIGLANLIAAALPALRASQGAIVGITTYQAGRLEPRGGLSAVPKAAAERLLAVTAREEGRYQVRANAVRAGWFDNRGVKRTDIQTTQESLLGRRGRPEELAEAVAFLLSRRASFITGAVLNVDGGQSL</sequence>
<evidence type="ECO:0000313" key="4">
    <source>
        <dbReference type="Proteomes" id="UP001139451"/>
    </source>
</evidence>
<dbReference type="InterPro" id="IPR002347">
    <property type="entry name" value="SDR_fam"/>
</dbReference>
<name>A0A9X2HNY6_9SPHN</name>
<dbReference type="Gene3D" id="3.40.50.720">
    <property type="entry name" value="NAD(P)-binding Rossmann-like Domain"/>
    <property type="match status" value="1"/>
</dbReference>
<keyword evidence="4" id="KW-1185">Reference proteome</keyword>
<organism evidence="3 4">
    <name type="scientific">Sphingomonas tagetis</name>
    <dbReference type="NCBI Taxonomy" id="2949092"/>
    <lineage>
        <taxon>Bacteria</taxon>
        <taxon>Pseudomonadati</taxon>
        <taxon>Pseudomonadota</taxon>
        <taxon>Alphaproteobacteria</taxon>
        <taxon>Sphingomonadales</taxon>
        <taxon>Sphingomonadaceae</taxon>
        <taxon>Sphingomonas</taxon>
    </lineage>
</organism>
<gene>
    <name evidence="3" type="ORF">M9978_20375</name>
</gene>
<evidence type="ECO:0000313" key="3">
    <source>
        <dbReference type="EMBL" id="MCP3732779.1"/>
    </source>
</evidence>
<dbReference type="GO" id="GO:0016491">
    <property type="term" value="F:oxidoreductase activity"/>
    <property type="evidence" value="ECO:0007669"/>
    <property type="project" value="UniProtKB-KW"/>
</dbReference>
<dbReference type="PANTHER" id="PTHR43639:SF1">
    <property type="entry name" value="SHORT-CHAIN DEHYDROGENASE_REDUCTASE FAMILY PROTEIN"/>
    <property type="match status" value="1"/>
</dbReference>
<protein>
    <submittedName>
        <fullName evidence="3">SDR family oxidoreductase</fullName>
    </submittedName>
</protein>
<evidence type="ECO:0000256" key="2">
    <source>
        <dbReference type="ARBA" id="ARBA00023002"/>
    </source>
</evidence>
<comment type="caution">
    <text evidence="3">The sequence shown here is derived from an EMBL/GenBank/DDBJ whole genome shotgun (WGS) entry which is preliminary data.</text>
</comment>